<evidence type="ECO:0000256" key="2">
    <source>
        <dbReference type="ARBA" id="ARBA00022490"/>
    </source>
</evidence>
<dbReference type="AlphaFoldDB" id="A0A814LLN5"/>
<keyword evidence="2" id="KW-0963">Cytoplasm</keyword>
<dbReference type="GO" id="GO:0044458">
    <property type="term" value="P:motile cilium assembly"/>
    <property type="evidence" value="ECO:0007669"/>
    <property type="project" value="TreeGrafter"/>
</dbReference>
<evidence type="ECO:0000313" key="8">
    <source>
        <dbReference type="Proteomes" id="UP000663879"/>
    </source>
</evidence>
<evidence type="ECO:0000256" key="4">
    <source>
        <dbReference type="ARBA" id="ARBA00024190"/>
    </source>
</evidence>
<evidence type="ECO:0000313" key="7">
    <source>
        <dbReference type="EMBL" id="CAF1067917.1"/>
    </source>
</evidence>
<dbReference type="Proteomes" id="UP000663879">
    <property type="component" value="Unassembled WGS sequence"/>
</dbReference>
<dbReference type="GO" id="GO:0070286">
    <property type="term" value="P:axonemal dynein complex assembly"/>
    <property type="evidence" value="ECO:0007669"/>
    <property type="project" value="InterPro"/>
</dbReference>
<dbReference type="OrthoDB" id="538817at2759"/>
<sequence>MDGFGNINWWGFSPSIDLIKIINENLPNKTDEDPLNILLVNSGDQRLILDSLKSKSKKKVNFYISEKMLELYARDLLLLSIIFEHPSKSGIQEKSENFLEIYGNLFIRENTANIIQQKSNEFIKFITDLDYLAKSRLKMFDFSLLKYKERDFLEGIFKFWRIKEKNKEYFPADKCWDVRLRTYFGIRYDSRSNAYDWDYSMKLIDRKNCSIINHKIYSKWRDTGTAFELRDTNYDTPNKTLASGMIFNDPRSGDKASRRGYFGDIIVGPYLTYGIEHVNLDYFKKVNDVHRYTAMDISKANMENLCEKILNLSELDLGRYKNLDDELKKMKIVEVDEEMLEENKTLIEEDYFELENVKFIFLPLTVFQDFTQKSKYDNFFDLVFMANSAAGHLQDQSFYKILKTYSIIVTETAKFMIEMKNEQINGFSKRLREMCTENGFKEIEQVESKPKLDDKEIDLEHLNHFIFRKISN</sequence>
<organism evidence="7 8">
    <name type="scientific">Brachionus calyciflorus</name>
    <dbReference type="NCBI Taxonomy" id="104777"/>
    <lineage>
        <taxon>Eukaryota</taxon>
        <taxon>Metazoa</taxon>
        <taxon>Spiralia</taxon>
        <taxon>Gnathifera</taxon>
        <taxon>Rotifera</taxon>
        <taxon>Eurotatoria</taxon>
        <taxon>Monogononta</taxon>
        <taxon>Pseudotrocha</taxon>
        <taxon>Ploima</taxon>
        <taxon>Brachionidae</taxon>
        <taxon>Brachionus</taxon>
    </lineage>
</organism>
<dbReference type="Pfam" id="PF14740">
    <property type="entry name" value="DUF4471"/>
    <property type="match status" value="1"/>
</dbReference>
<dbReference type="InterPro" id="IPR039304">
    <property type="entry name" value="DNAAF3"/>
</dbReference>
<dbReference type="InterPro" id="IPR027974">
    <property type="entry name" value="DUF4470"/>
</dbReference>
<dbReference type="PANTHER" id="PTHR22118">
    <property type="entry name" value="DYNEIN ASSEMBLY FACTOR 3, AXONEMAL"/>
    <property type="match status" value="1"/>
</dbReference>
<evidence type="ECO:0000259" key="6">
    <source>
        <dbReference type="Pfam" id="PF14740"/>
    </source>
</evidence>
<comment type="similarity">
    <text evidence="1">Belongs to the DNAAF3 family.</text>
</comment>
<comment type="subcellular location">
    <subcellularLocation>
        <location evidence="4">Dynein axonemal particle</location>
    </subcellularLocation>
</comment>
<protein>
    <recommendedName>
        <fullName evidence="9">Dynein assembly factor 3, axonemal</fullName>
    </recommendedName>
</protein>
<proteinExistence type="inferred from homology"/>
<feature type="domain" description="Dynein assembly factor 3 C-terminal" evidence="6">
    <location>
        <begin position="140"/>
        <end position="443"/>
    </location>
</feature>
<feature type="domain" description="DUF4470" evidence="5">
    <location>
        <begin position="9"/>
        <end position="107"/>
    </location>
</feature>
<dbReference type="InterPro" id="IPR028235">
    <property type="entry name" value="DNAAF3_C"/>
</dbReference>
<dbReference type="InterPro" id="IPR029063">
    <property type="entry name" value="SAM-dependent_MTases_sf"/>
</dbReference>
<dbReference type="SUPFAM" id="SSF53335">
    <property type="entry name" value="S-adenosyl-L-methionine-dependent methyltransferases"/>
    <property type="match status" value="1"/>
</dbReference>
<comment type="caution">
    <text evidence="7">The sequence shown here is derived from an EMBL/GenBank/DDBJ whole genome shotgun (WGS) entry which is preliminary data.</text>
</comment>
<dbReference type="PANTHER" id="PTHR22118:SF14">
    <property type="entry name" value="DYNEIN AXONEMAL ASSEMBLY FACTOR 3"/>
    <property type="match status" value="1"/>
</dbReference>
<name>A0A814LLN5_9BILA</name>
<evidence type="ECO:0000256" key="1">
    <source>
        <dbReference type="ARBA" id="ARBA00010449"/>
    </source>
</evidence>
<dbReference type="EMBL" id="CAJNOC010006017">
    <property type="protein sequence ID" value="CAF1067917.1"/>
    <property type="molecule type" value="Genomic_DNA"/>
</dbReference>
<evidence type="ECO:0000259" key="5">
    <source>
        <dbReference type="Pfam" id="PF14737"/>
    </source>
</evidence>
<gene>
    <name evidence="7" type="ORF">OXX778_LOCUS19590</name>
</gene>
<accession>A0A814LLN5</accession>
<keyword evidence="8" id="KW-1185">Reference proteome</keyword>
<keyword evidence="3" id="KW-0970">Cilium biogenesis/degradation</keyword>
<dbReference type="Pfam" id="PF14737">
    <property type="entry name" value="DUF4470"/>
    <property type="match status" value="1"/>
</dbReference>
<evidence type="ECO:0008006" key="9">
    <source>
        <dbReference type="Google" id="ProtNLM"/>
    </source>
</evidence>
<reference evidence="7" key="1">
    <citation type="submission" date="2021-02" db="EMBL/GenBank/DDBJ databases">
        <authorList>
            <person name="Nowell W R."/>
        </authorList>
    </citation>
    <scope>NUCLEOTIDE SEQUENCE</scope>
    <source>
        <strain evidence="7">Ploen Becks lab</strain>
    </source>
</reference>
<evidence type="ECO:0000256" key="3">
    <source>
        <dbReference type="ARBA" id="ARBA00022794"/>
    </source>
</evidence>
<dbReference type="GO" id="GO:0120293">
    <property type="term" value="C:dynein axonemal particle"/>
    <property type="evidence" value="ECO:0007669"/>
    <property type="project" value="UniProtKB-SubCell"/>
</dbReference>